<keyword evidence="2" id="KW-1185">Reference proteome</keyword>
<dbReference type="AlphaFoldDB" id="A0A7D7SJI1"/>
<gene>
    <name evidence="1" type="ORF">H1Q58_08200</name>
</gene>
<proteinExistence type="predicted"/>
<dbReference type="KEGG" id="pdec:H1Q58_08200"/>
<reference evidence="1 2" key="1">
    <citation type="submission" date="2020-07" db="EMBL/GenBank/DDBJ databases">
        <title>Screening of a cold-adapted Planococcus bacterium producing protease in traditional shrimp paste and protease identification by genome sequencing.</title>
        <authorList>
            <person name="Gao R."/>
            <person name="Leng W."/>
            <person name="Chu Q."/>
            <person name="Wu X."/>
            <person name="Liu H."/>
            <person name="Li X."/>
        </authorList>
    </citation>
    <scope>NUCLEOTIDE SEQUENCE [LARGE SCALE GENOMIC DNA]</scope>
    <source>
        <strain evidence="1 2">XJ11</strain>
    </source>
</reference>
<protein>
    <recommendedName>
        <fullName evidence="3">Lipoprotein</fullName>
    </recommendedName>
</protein>
<organism evidence="1 2">
    <name type="scientific">Planococcus maritimus</name>
    <dbReference type="NCBI Taxonomy" id="192421"/>
    <lineage>
        <taxon>Bacteria</taxon>
        <taxon>Bacillati</taxon>
        <taxon>Bacillota</taxon>
        <taxon>Bacilli</taxon>
        <taxon>Bacillales</taxon>
        <taxon>Caryophanaceae</taxon>
        <taxon>Planococcus</taxon>
    </lineage>
</organism>
<dbReference type="PROSITE" id="PS51257">
    <property type="entry name" value="PROKAR_LIPOPROTEIN"/>
    <property type="match status" value="1"/>
</dbReference>
<evidence type="ECO:0008006" key="3">
    <source>
        <dbReference type="Google" id="ProtNLM"/>
    </source>
</evidence>
<evidence type="ECO:0000313" key="2">
    <source>
        <dbReference type="Proteomes" id="UP000514716"/>
    </source>
</evidence>
<sequence>MKTNFLLAMLAIFMIVGCSQEMEVIKYEKGNRTSAESPKNTSQKPPNLKISVNDKEFVAALNGYSWSYYDEAEMSMAGIEAEAIPVSDLIGNHEGPVVNSDTSIELKFEEKPTFYEVYVLGSVPFNGGTDLILNKQIGRTVYEVKATWEQGTGYYVFPLTIE</sequence>
<evidence type="ECO:0000313" key="1">
    <source>
        <dbReference type="EMBL" id="QMT18925.1"/>
    </source>
</evidence>
<dbReference type="EMBL" id="CP059540">
    <property type="protein sequence ID" value="QMT18925.1"/>
    <property type="molecule type" value="Genomic_DNA"/>
</dbReference>
<name>A0A7D7SJI1_PLAMR</name>
<dbReference type="Proteomes" id="UP000514716">
    <property type="component" value="Chromosome"/>
</dbReference>
<accession>A0A7D7SJI1</accession>
<dbReference type="RefSeq" id="WP_182093376.1">
    <property type="nucleotide sequence ID" value="NZ_CP059540.1"/>
</dbReference>